<protein>
    <submittedName>
        <fullName evidence="2">Uncharacterized protein</fullName>
    </submittedName>
</protein>
<keyword evidence="1" id="KW-1133">Transmembrane helix</keyword>
<reference evidence="3" key="1">
    <citation type="journal article" date="2019" name="Int. J. Syst. Evol. Microbiol.">
        <title>The Global Catalogue of Microorganisms (GCM) 10K type strain sequencing project: providing services to taxonomists for standard genome sequencing and annotation.</title>
        <authorList>
            <consortium name="The Broad Institute Genomics Platform"/>
            <consortium name="The Broad Institute Genome Sequencing Center for Infectious Disease"/>
            <person name="Wu L."/>
            <person name="Ma J."/>
        </authorList>
    </citation>
    <scope>NUCLEOTIDE SEQUENCE [LARGE SCALE GENOMIC DNA]</scope>
    <source>
        <strain evidence="3">JCM 31406</strain>
    </source>
</reference>
<sequence length="91" mass="10115">MLFRVVNETNGIRIIGASWWTMWAGVAASLMHGARRLGMIAGFGRRARRADWQAIRTLARSSWCLMGGMPDRSVEFGACVVLWQDACGRSV</sequence>
<evidence type="ECO:0000256" key="1">
    <source>
        <dbReference type="SAM" id="Phobius"/>
    </source>
</evidence>
<evidence type="ECO:0000313" key="2">
    <source>
        <dbReference type="EMBL" id="GGS33551.1"/>
    </source>
</evidence>
<comment type="caution">
    <text evidence="2">The sequence shown here is derived from an EMBL/GenBank/DDBJ whole genome shotgun (WGS) entry which is preliminary data.</text>
</comment>
<dbReference type="EMBL" id="BMQO01000014">
    <property type="protein sequence ID" value="GGS33551.1"/>
    <property type="molecule type" value="Genomic_DNA"/>
</dbReference>
<keyword evidence="1" id="KW-0812">Transmembrane</keyword>
<proteinExistence type="predicted"/>
<feature type="transmembrane region" description="Helical" evidence="1">
    <location>
        <begin position="12"/>
        <end position="31"/>
    </location>
</feature>
<evidence type="ECO:0000313" key="3">
    <source>
        <dbReference type="Proteomes" id="UP000620633"/>
    </source>
</evidence>
<keyword evidence="3" id="KW-1185">Reference proteome</keyword>
<gene>
    <name evidence="2" type="ORF">GCM10008961_26590</name>
</gene>
<organism evidence="2 3">
    <name type="scientific">Deinococcus knuensis</name>
    <dbReference type="NCBI Taxonomy" id="1837380"/>
    <lineage>
        <taxon>Bacteria</taxon>
        <taxon>Thermotogati</taxon>
        <taxon>Deinococcota</taxon>
        <taxon>Deinococci</taxon>
        <taxon>Deinococcales</taxon>
        <taxon>Deinococcaceae</taxon>
        <taxon>Deinococcus</taxon>
    </lineage>
</organism>
<accession>A0ABQ2SLC7</accession>
<dbReference type="Proteomes" id="UP000620633">
    <property type="component" value="Unassembled WGS sequence"/>
</dbReference>
<name>A0ABQ2SLC7_9DEIO</name>
<keyword evidence="1" id="KW-0472">Membrane</keyword>